<protein>
    <submittedName>
        <fullName evidence="6">Maltose permease</fullName>
    </submittedName>
</protein>
<feature type="transmembrane region" description="Helical" evidence="5">
    <location>
        <begin position="101"/>
        <end position="125"/>
    </location>
</feature>
<dbReference type="Proteomes" id="UP001408356">
    <property type="component" value="Unassembled WGS sequence"/>
</dbReference>
<organism evidence="6 7">
    <name type="scientific">Seiridium unicorne</name>
    <dbReference type="NCBI Taxonomy" id="138068"/>
    <lineage>
        <taxon>Eukaryota</taxon>
        <taxon>Fungi</taxon>
        <taxon>Dikarya</taxon>
        <taxon>Ascomycota</taxon>
        <taxon>Pezizomycotina</taxon>
        <taxon>Sordariomycetes</taxon>
        <taxon>Xylariomycetidae</taxon>
        <taxon>Amphisphaeriales</taxon>
        <taxon>Sporocadaceae</taxon>
        <taxon>Seiridium</taxon>
    </lineage>
</organism>
<evidence type="ECO:0000256" key="4">
    <source>
        <dbReference type="ARBA" id="ARBA00023136"/>
    </source>
</evidence>
<evidence type="ECO:0000256" key="2">
    <source>
        <dbReference type="ARBA" id="ARBA00022692"/>
    </source>
</evidence>
<feature type="transmembrane region" description="Helical" evidence="5">
    <location>
        <begin position="12"/>
        <end position="32"/>
    </location>
</feature>
<dbReference type="InterPro" id="IPR005828">
    <property type="entry name" value="MFS_sugar_transport-like"/>
</dbReference>
<keyword evidence="7" id="KW-1185">Reference proteome</keyword>
<keyword evidence="4 5" id="KW-0472">Membrane</keyword>
<feature type="transmembrane region" description="Helical" evidence="5">
    <location>
        <begin position="38"/>
        <end position="60"/>
    </location>
</feature>
<dbReference type="Gene3D" id="1.20.1250.20">
    <property type="entry name" value="MFS general substrate transporter like domains"/>
    <property type="match status" value="1"/>
</dbReference>
<evidence type="ECO:0000313" key="6">
    <source>
        <dbReference type="EMBL" id="KAK9417338.1"/>
    </source>
</evidence>
<evidence type="ECO:0000256" key="1">
    <source>
        <dbReference type="ARBA" id="ARBA00004370"/>
    </source>
</evidence>
<comment type="caution">
    <text evidence="6">The sequence shown here is derived from an EMBL/GenBank/DDBJ whole genome shotgun (WGS) entry which is preliminary data.</text>
</comment>
<comment type="subcellular location">
    <subcellularLocation>
        <location evidence="1">Membrane</location>
    </subcellularLocation>
</comment>
<evidence type="ECO:0000256" key="5">
    <source>
        <dbReference type="SAM" id="Phobius"/>
    </source>
</evidence>
<feature type="transmembrane region" description="Helical" evidence="5">
    <location>
        <begin position="72"/>
        <end position="95"/>
    </location>
</feature>
<accession>A0ABR2URP5</accession>
<dbReference type="SUPFAM" id="SSF103473">
    <property type="entry name" value="MFS general substrate transporter"/>
    <property type="match status" value="1"/>
</dbReference>
<evidence type="ECO:0000256" key="3">
    <source>
        <dbReference type="ARBA" id="ARBA00022989"/>
    </source>
</evidence>
<evidence type="ECO:0000313" key="7">
    <source>
        <dbReference type="Proteomes" id="UP001408356"/>
    </source>
</evidence>
<dbReference type="InterPro" id="IPR036259">
    <property type="entry name" value="MFS_trans_sf"/>
</dbReference>
<dbReference type="Pfam" id="PF00083">
    <property type="entry name" value="Sugar_tr"/>
    <property type="match status" value="1"/>
</dbReference>
<sequence>MSTVPEAPKITWFVMTAGLLIIGGISTIENSASLEATVAFMTVWGWLYQATLGAVAYAIGGETPNPSHRQKTYSINIMSATVVSCVVLQIMPYLINTDQANLGGNICFVFFAPSVPKCAYLYFCLSAGDERPQLRGTRGNFSEWSPRSEVQGLRLSWRLRTCKCCCSGEKCRRGTS</sequence>
<proteinExistence type="predicted"/>
<name>A0ABR2URP5_9PEZI</name>
<dbReference type="EMBL" id="JARVKF010000399">
    <property type="protein sequence ID" value="KAK9417338.1"/>
    <property type="molecule type" value="Genomic_DNA"/>
</dbReference>
<gene>
    <name evidence="6" type="ORF">SUNI508_08918</name>
</gene>
<reference evidence="6 7" key="1">
    <citation type="journal article" date="2024" name="J. Plant Pathol.">
        <title>Sequence and assembly of the genome of Seiridium unicorne, isolate CBS 538.82, causal agent of cypress canker disease.</title>
        <authorList>
            <person name="Scali E."/>
            <person name="Rocca G.D."/>
            <person name="Danti R."/>
            <person name="Garbelotto M."/>
            <person name="Barberini S."/>
            <person name="Baroncelli R."/>
            <person name="Emiliani G."/>
        </authorList>
    </citation>
    <scope>NUCLEOTIDE SEQUENCE [LARGE SCALE GENOMIC DNA]</scope>
    <source>
        <strain evidence="6 7">BM-138-508</strain>
    </source>
</reference>
<keyword evidence="3 5" id="KW-1133">Transmembrane helix</keyword>
<keyword evidence="2 5" id="KW-0812">Transmembrane</keyword>